<feature type="region of interest" description="Disordered" evidence="1">
    <location>
        <begin position="91"/>
        <end position="135"/>
    </location>
</feature>
<dbReference type="EMBL" id="PDEP01000001">
    <property type="protein sequence ID" value="PEN09622.1"/>
    <property type="molecule type" value="Genomic_DNA"/>
</dbReference>
<organism evidence="2 3">
    <name type="scientific">Longimonas halophila</name>
    <dbReference type="NCBI Taxonomy" id="1469170"/>
    <lineage>
        <taxon>Bacteria</taxon>
        <taxon>Pseudomonadati</taxon>
        <taxon>Rhodothermota</taxon>
        <taxon>Rhodothermia</taxon>
        <taxon>Rhodothermales</taxon>
        <taxon>Salisaetaceae</taxon>
        <taxon>Longimonas</taxon>
    </lineage>
</organism>
<proteinExistence type="predicted"/>
<sequence>MTDRELNDHLAALVRVTSEAHERLRGVQDALAVIEQTAARTFIEDPDNIDPGRIANQDVWRKEASLVSRRTTLLLWKAAALLDKTADTLRPTLEMPPTAKSTTHPGDATLDGTVQTVDESASAPPDVSNNAAETA</sequence>
<dbReference type="Proteomes" id="UP000221024">
    <property type="component" value="Unassembled WGS sequence"/>
</dbReference>
<evidence type="ECO:0000313" key="2">
    <source>
        <dbReference type="EMBL" id="PEN09622.1"/>
    </source>
</evidence>
<evidence type="ECO:0000313" key="3">
    <source>
        <dbReference type="Proteomes" id="UP000221024"/>
    </source>
</evidence>
<name>A0A2H3NRC8_9BACT</name>
<dbReference type="AlphaFoldDB" id="A0A2H3NRC8"/>
<evidence type="ECO:0000256" key="1">
    <source>
        <dbReference type="SAM" id="MobiDB-lite"/>
    </source>
</evidence>
<accession>A0A2H3NRC8</accession>
<reference evidence="2 3" key="1">
    <citation type="submission" date="2017-10" db="EMBL/GenBank/DDBJ databases">
        <title>Draft genome of Longimonas halophila.</title>
        <authorList>
            <person name="Goh K.M."/>
            <person name="Shamsir M.S."/>
            <person name="Lim S.W."/>
        </authorList>
    </citation>
    <scope>NUCLEOTIDE SEQUENCE [LARGE SCALE GENOMIC DNA]</scope>
    <source>
        <strain evidence="2 3">KCTC 42399</strain>
    </source>
</reference>
<dbReference type="RefSeq" id="WP_098061020.1">
    <property type="nucleotide sequence ID" value="NZ_PDEP01000001.1"/>
</dbReference>
<keyword evidence="3" id="KW-1185">Reference proteome</keyword>
<protein>
    <submittedName>
        <fullName evidence="2">Uncharacterized protein</fullName>
    </submittedName>
</protein>
<comment type="caution">
    <text evidence="2">The sequence shown here is derived from an EMBL/GenBank/DDBJ whole genome shotgun (WGS) entry which is preliminary data.</text>
</comment>
<gene>
    <name evidence="2" type="ORF">CRI93_02515</name>
</gene>